<dbReference type="InterPro" id="IPR001298">
    <property type="entry name" value="Filamin/ABP280_rpt"/>
</dbReference>
<dbReference type="InterPro" id="IPR000315">
    <property type="entry name" value="Znf_B-box"/>
</dbReference>
<dbReference type="PROSITE" id="PS51125">
    <property type="entry name" value="NHL"/>
    <property type="match status" value="4"/>
</dbReference>
<keyword evidence="3 11" id="KW-0812">Transmembrane</keyword>
<feature type="repeat" description="NHL" evidence="12">
    <location>
        <begin position="674"/>
        <end position="709"/>
    </location>
</feature>
<dbReference type="InterPro" id="IPR047153">
    <property type="entry name" value="TRIM45/56/19-like"/>
</dbReference>
<evidence type="ECO:0000256" key="1">
    <source>
        <dbReference type="ARBA" id="ARBA00004141"/>
    </source>
</evidence>
<feature type="repeat" description="NHL" evidence="12">
    <location>
        <begin position="843"/>
        <end position="886"/>
    </location>
</feature>
<dbReference type="Pfam" id="PF00153">
    <property type="entry name" value="Mito_carr"/>
    <property type="match status" value="1"/>
</dbReference>
<keyword evidence="4" id="KW-0479">Metal-binding</keyword>
<evidence type="ECO:0000313" key="17">
    <source>
        <dbReference type="Proteomes" id="UP000225706"/>
    </source>
</evidence>
<comment type="similarity">
    <text evidence="2">Belongs to the mitochondrial carrier (TC 2.A.29) family.</text>
</comment>
<dbReference type="GO" id="GO:0008270">
    <property type="term" value="F:zinc ion binding"/>
    <property type="evidence" value="ECO:0007669"/>
    <property type="project" value="UniProtKB-KW"/>
</dbReference>
<dbReference type="Gene3D" id="3.30.160.60">
    <property type="entry name" value="Classic Zinc Finger"/>
    <property type="match status" value="1"/>
</dbReference>
<dbReference type="Proteomes" id="UP000225706">
    <property type="component" value="Unassembled WGS sequence"/>
</dbReference>
<evidence type="ECO:0000313" key="16">
    <source>
        <dbReference type="EMBL" id="PFX22257.1"/>
    </source>
</evidence>
<dbReference type="InterPro" id="IPR014756">
    <property type="entry name" value="Ig_E-set"/>
</dbReference>
<dbReference type="SUPFAM" id="SSF101898">
    <property type="entry name" value="NHL repeat"/>
    <property type="match status" value="1"/>
</dbReference>
<dbReference type="PROSITE" id="PS50119">
    <property type="entry name" value="ZF_BBOX"/>
    <property type="match status" value="1"/>
</dbReference>
<dbReference type="GO" id="GO:0016020">
    <property type="term" value="C:membrane"/>
    <property type="evidence" value="ECO:0007669"/>
    <property type="project" value="UniProtKB-SubCell"/>
</dbReference>
<dbReference type="InterPro" id="IPR018108">
    <property type="entry name" value="MCP_transmembrane"/>
</dbReference>
<keyword evidence="13" id="KW-0175">Coiled coil</keyword>
<comment type="subcellular location">
    <subcellularLocation>
        <location evidence="1">Membrane</location>
        <topology evidence="1">Multi-pass membrane protein</topology>
    </subcellularLocation>
</comment>
<dbReference type="Gene3D" id="2.120.10.30">
    <property type="entry name" value="TolB, C-terminal domain"/>
    <property type="match status" value="2"/>
</dbReference>
<dbReference type="EMBL" id="LSMT01000245">
    <property type="protein sequence ID" value="PFX22257.1"/>
    <property type="molecule type" value="Genomic_DNA"/>
</dbReference>
<dbReference type="Pfam" id="PF00630">
    <property type="entry name" value="Filamin"/>
    <property type="match status" value="1"/>
</dbReference>
<keyword evidence="6 9" id="KW-0863">Zinc-finger</keyword>
<feature type="repeat" description="NHL" evidence="12">
    <location>
        <begin position="754"/>
        <end position="797"/>
    </location>
</feature>
<dbReference type="Gene3D" id="2.60.40.10">
    <property type="entry name" value="Immunoglobulins"/>
    <property type="match status" value="1"/>
</dbReference>
<proteinExistence type="inferred from homology"/>
<name>A0A2B4S111_STYPI</name>
<dbReference type="InterPro" id="IPR017868">
    <property type="entry name" value="Filamin/ABP280_repeat-like"/>
</dbReference>
<dbReference type="InterPro" id="IPR036361">
    <property type="entry name" value="SAP_dom_sf"/>
</dbReference>
<keyword evidence="7" id="KW-0862">Zinc</keyword>
<dbReference type="Pfam" id="PF00643">
    <property type="entry name" value="zf-B_box"/>
    <property type="match status" value="1"/>
</dbReference>
<feature type="repeat" description="NHL" evidence="12">
    <location>
        <begin position="717"/>
        <end position="749"/>
    </location>
</feature>
<dbReference type="SUPFAM" id="SSF57845">
    <property type="entry name" value="B-box zinc-binding domain"/>
    <property type="match status" value="1"/>
</dbReference>
<comment type="caution">
    <text evidence="16">The sequence shown here is derived from an EMBL/GenBank/DDBJ whole genome shotgun (WGS) entry which is preliminary data.</text>
</comment>
<keyword evidence="5" id="KW-0677">Repeat</keyword>
<dbReference type="Gene3D" id="1.10.720.30">
    <property type="entry name" value="SAP domain"/>
    <property type="match status" value="1"/>
</dbReference>
<accession>A0A2B4S111</accession>
<dbReference type="InterPro" id="IPR011042">
    <property type="entry name" value="6-blade_b-propeller_TolB-like"/>
</dbReference>
<evidence type="ECO:0000256" key="10">
    <source>
        <dbReference type="PROSITE-ProRule" id="PRU00087"/>
    </source>
</evidence>
<protein>
    <submittedName>
        <fullName evidence="16">E3 ubiquitin-protein ligase TRIM71</fullName>
    </submittedName>
</protein>
<dbReference type="SMART" id="SM00336">
    <property type="entry name" value="BBOX"/>
    <property type="match status" value="2"/>
</dbReference>
<evidence type="ECO:0000259" key="14">
    <source>
        <dbReference type="PROSITE" id="PS50119"/>
    </source>
</evidence>
<evidence type="ECO:0000256" key="7">
    <source>
        <dbReference type="ARBA" id="ARBA00022833"/>
    </source>
</evidence>
<dbReference type="SUPFAM" id="SSF103506">
    <property type="entry name" value="Mitochondrial carrier"/>
    <property type="match status" value="1"/>
</dbReference>
<dbReference type="InterPro" id="IPR003034">
    <property type="entry name" value="SAP_dom"/>
</dbReference>
<sequence>MHGLFGWTEIKMASIANDSKLSETKEEGFILTEDDIPGAVLQNRNVEACSVVQLKRWLICRGAKTSGKKSALVSRLKHYVENGLDKKYLRDPDNGANIMKKKADLGLLDKREPQTNGKFPKEEEFMLKYKIAVALHEGSKRRVSLVTVSFRESCPNPTQPTLPILLIYQQPVQLPCCYFDREEIQQSSGGERKYKGPLNCAKQLYKEKGIRSLYRGTFATLLRDVPSIGVYFCSYEWILNKLTLEGESRENLNPLRIFVAGGLTGMICWASIIPVDVLKSRYQTVRQIGDGRSITCSQCRKNNSRMHYCFDCGLFMCPDILNAHEVLKTSFEGHKVISVKEFKAEDYELLLRRQPFCSQQFHEKEIMRFFCVPCQSCICHICIVTDHRNHEVVVLDKAAQDEKHNIITGTESIKEKIKELNADIRQLEETTSVMESNVSKAKREVMEAAEQMITKIRACEREVITSIETTRAKRLERIDSAKQDILSLLKQLNQAVDFADNIVKRSSSTDIMQNKGTLKERFEELSAIYHEVPKHGDIVYVKFTPASLANLTFGSVQKTKKADVKESTLQGIDQPLRASVEADFSLCPKTSSGEICDMKSKQIEFLVEPADAASKTSVNENEEGTFQLKFTPKVPGEYSLEVKINGEKLAICPITVLVKECELAVVGELDLNFFPGDKLQGPFGIALNKEGTIVVVDYSGYSVYVFDSERTCLRKLGPFKHPFDVAFVDDEEILVSDYGNHRIYQYNTRTGEYIKRLGRPGTGKGEFTNPIGLFMDDKEQIVICDYGNNRIQVLTKDGVNIFTFGDTGPEKLSRPLSCISHKGRFFVSDNCCIKVFDQTGQFLYKFGSKGMVNGQFGRPSGLHIDRQDCLLVCDQNSGRFQKFSLDGRFIGKCTTPGLTNLNGVAEMPDGRILVTSTNAAKVHIITTK</sequence>
<dbReference type="InterPro" id="IPR023395">
    <property type="entry name" value="MCP_dom_sf"/>
</dbReference>
<dbReference type="PROSITE" id="PS50800">
    <property type="entry name" value="SAP"/>
    <property type="match status" value="1"/>
</dbReference>
<dbReference type="InterPro" id="IPR013783">
    <property type="entry name" value="Ig-like_fold"/>
</dbReference>
<dbReference type="SMART" id="SM00557">
    <property type="entry name" value="IG_FLMN"/>
    <property type="match status" value="1"/>
</dbReference>
<evidence type="ECO:0000256" key="11">
    <source>
        <dbReference type="PROSITE-ProRule" id="PRU00282"/>
    </source>
</evidence>
<evidence type="ECO:0000256" key="9">
    <source>
        <dbReference type="PROSITE-ProRule" id="PRU00024"/>
    </source>
</evidence>
<keyword evidence="8 11" id="KW-0472">Membrane</keyword>
<dbReference type="PROSITE" id="PS50194">
    <property type="entry name" value="FILAMIN_REPEAT"/>
    <property type="match status" value="1"/>
</dbReference>
<dbReference type="SUPFAM" id="SSF81296">
    <property type="entry name" value="E set domains"/>
    <property type="match status" value="1"/>
</dbReference>
<dbReference type="PANTHER" id="PTHR25462:SF296">
    <property type="entry name" value="MEIOTIC P26, ISOFORM F"/>
    <property type="match status" value="1"/>
</dbReference>
<dbReference type="PROSITE" id="PS50920">
    <property type="entry name" value="SOLCAR"/>
    <property type="match status" value="1"/>
</dbReference>
<dbReference type="PANTHER" id="PTHR25462">
    <property type="entry name" value="BONUS, ISOFORM C-RELATED"/>
    <property type="match status" value="1"/>
</dbReference>
<feature type="domain" description="B box-type" evidence="14">
    <location>
        <begin position="352"/>
        <end position="395"/>
    </location>
</feature>
<dbReference type="InterPro" id="IPR001258">
    <property type="entry name" value="NHL_repeat"/>
</dbReference>
<dbReference type="Pfam" id="PF02037">
    <property type="entry name" value="SAP"/>
    <property type="match status" value="1"/>
</dbReference>
<evidence type="ECO:0000256" key="12">
    <source>
        <dbReference type="PROSITE-ProRule" id="PRU00504"/>
    </source>
</evidence>
<feature type="coiled-coil region" evidence="13">
    <location>
        <begin position="410"/>
        <end position="462"/>
    </location>
</feature>
<dbReference type="Pfam" id="PF17170">
    <property type="entry name" value="DUF5128"/>
    <property type="match status" value="1"/>
</dbReference>
<evidence type="ECO:0000256" key="5">
    <source>
        <dbReference type="ARBA" id="ARBA00022737"/>
    </source>
</evidence>
<dbReference type="SUPFAM" id="SSF68906">
    <property type="entry name" value="SAP domain"/>
    <property type="match status" value="1"/>
</dbReference>
<reference evidence="17" key="1">
    <citation type="journal article" date="2017" name="bioRxiv">
        <title>Comparative analysis of the genomes of Stylophora pistillata and Acropora digitifera provides evidence for extensive differences between species of corals.</title>
        <authorList>
            <person name="Voolstra C.R."/>
            <person name="Li Y."/>
            <person name="Liew Y.J."/>
            <person name="Baumgarten S."/>
            <person name="Zoccola D."/>
            <person name="Flot J.-F."/>
            <person name="Tambutte S."/>
            <person name="Allemand D."/>
            <person name="Aranda M."/>
        </authorList>
    </citation>
    <scope>NUCLEOTIDE SEQUENCE [LARGE SCALE GENOMIC DNA]</scope>
</reference>
<feature type="repeat" description="Filamin" evidence="10">
    <location>
        <begin position="606"/>
        <end position="658"/>
    </location>
</feature>
<gene>
    <name evidence="16" type="primary">trim71</name>
    <name evidence="16" type="ORF">AWC38_SpisGene13216</name>
</gene>
<evidence type="ECO:0000256" key="2">
    <source>
        <dbReference type="ARBA" id="ARBA00006375"/>
    </source>
</evidence>
<dbReference type="CDD" id="cd19769">
    <property type="entry name" value="Bbox2_TRIM16-like"/>
    <property type="match status" value="1"/>
</dbReference>
<evidence type="ECO:0000256" key="3">
    <source>
        <dbReference type="ARBA" id="ARBA00022692"/>
    </source>
</evidence>
<dbReference type="CDD" id="cd05819">
    <property type="entry name" value="NHL"/>
    <property type="match status" value="1"/>
</dbReference>
<dbReference type="Gene3D" id="1.50.40.10">
    <property type="entry name" value="Mitochondrial carrier domain"/>
    <property type="match status" value="1"/>
</dbReference>
<dbReference type="AlphaFoldDB" id="A0A2B4S111"/>
<organism evidence="16 17">
    <name type="scientific">Stylophora pistillata</name>
    <name type="common">Smooth cauliflower coral</name>
    <dbReference type="NCBI Taxonomy" id="50429"/>
    <lineage>
        <taxon>Eukaryota</taxon>
        <taxon>Metazoa</taxon>
        <taxon>Cnidaria</taxon>
        <taxon>Anthozoa</taxon>
        <taxon>Hexacorallia</taxon>
        <taxon>Scleractinia</taxon>
        <taxon>Astrocoeniina</taxon>
        <taxon>Pocilloporidae</taxon>
        <taxon>Stylophora</taxon>
    </lineage>
</organism>
<feature type="domain" description="SAP" evidence="15">
    <location>
        <begin position="46"/>
        <end position="80"/>
    </location>
</feature>
<evidence type="ECO:0000256" key="4">
    <source>
        <dbReference type="ARBA" id="ARBA00022723"/>
    </source>
</evidence>
<keyword evidence="17" id="KW-1185">Reference proteome</keyword>
<dbReference type="SMART" id="SM00513">
    <property type="entry name" value="SAP"/>
    <property type="match status" value="1"/>
</dbReference>
<evidence type="ECO:0000256" key="13">
    <source>
        <dbReference type="SAM" id="Coils"/>
    </source>
</evidence>
<evidence type="ECO:0000256" key="6">
    <source>
        <dbReference type="ARBA" id="ARBA00022771"/>
    </source>
</evidence>
<evidence type="ECO:0000259" key="15">
    <source>
        <dbReference type="PROSITE" id="PS50800"/>
    </source>
</evidence>
<evidence type="ECO:0000256" key="8">
    <source>
        <dbReference type="ARBA" id="ARBA00023136"/>
    </source>
</evidence>
<dbReference type="OrthoDB" id="5950252at2759"/>
<feature type="repeat" description="Solcar" evidence="11">
    <location>
        <begin position="151"/>
        <end position="241"/>
    </location>
</feature>